<feature type="domain" description="MPN" evidence="8">
    <location>
        <begin position="141"/>
        <end position="263"/>
    </location>
</feature>
<dbReference type="NCBIfam" id="TIGR00608">
    <property type="entry name" value="radc"/>
    <property type="match status" value="1"/>
</dbReference>
<keyword evidence="3" id="KW-0378">Hydrolase</keyword>
<feature type="compositionally biased region" description="Low complexity" evidence="7">
    <location>
        <begin position="16"/>
        <end position="30"/>
    </location>
</feature>
<dbReference type="Pfam" id="PF20582">
    <property type="entry name" value="UPF0758_N"/>
    <property type="match status" value="1"/>
</dbReference>
<evidence type="ECO:0000256" key="4">
    <source>
        <dbReference type="ARBA" id="ARBA00022833"/>
    </source>
</evidence>
<name>A0ABX2TGZ1_9PROT</name>
<dbReference type="PANTHER" id="PTHR30471">
    <property type="entry name" value="DNA REPAIR PROTEIN RADC"/>
    <property type="match status" value="1"/>
</dbReference>
<dbReference type="PROSITE" id="PS01302">
    <property type="entry name" value="UPF0758"/>
    <property type="match status" value="1"/>
</dbReference>
<keyword evidence="10" id="KW-1185">Reference proteome</keyword>
<dbReference type="InterPro" id="IPR020891">
    <property type="entry name" value="UPF0758_CS"/>
</dbReference>
<comment type="similarity">
    <text evidence="6">Belongs to the UPF0758 family.</text>
</comment>
<organism evidence="9 10">
    <name type="scientific">Azospirillum oleiclasticum</name>
    <dbReference type="NCBI Taxonomy" id="2735135"/>
    <lineage>
        <taxon>Bacteria</taxon>
        <taxon>Pseudomonadati</taxon>
        <taxon>Pseudomonadota</taxon>
        <taxon>Alphaproteobacteria</taxon>
        <taxon>Rhodospirillales</taxon>
        <taxon>Azospirillaceae</taxon>
        <taxon>Azospirillum</taxon>
    </lineage>
</organism>
<keyword evidence="5" id="KW-0482">Metalloprotease</keyword>
<dbReference type="RefSeq" id="WP_180284146.1">
    <property type="nucleotide sequence ID" value="NZ_JABFDB010000016.1"/>
</dbReference>
<keyword evidence="4" id="KW-0862">Zinc</keyword>
<dbReference type="Pfam" id="PF04002">
    <property type="entry name" value="RadC"/>
    <property type="match status" value="1"/>
</dbReference>
<accession>A0ABX2TGZ1</accession>
<dbReference type="PANTHER" id="PTHR30471:SF3">
    <property type="entry name" value="UPF0758 PROTEIN YEES-RELATED"/>
    <property type="match status" value="1"/>
</dbReference>
<evidence type="ECO:0000256" key="2">
    <source>
        <dbReference type="ARBA" id="ARBA00022723"/>
    </source>
</evidence>
<evidence type="ECO:0000256" key="5">
    <source>
        <dbReference type="ARBA" id="ARBA00023049"/>
    </source>
</evidence>
<dbReference type="EMBL" id="JABFDB010000016">
    <property type="protein sequence ID" value="NYZ22383.1"/>
    <property type="molecule type" value="Genomic_DNA"/>
</dbReference>
<evidence type="ECO:0000256" key="1">
    <source>
        <dbReference type="ARBA" id="ARBA00022670"/>
    </source>
</evidence>
<evidence type="ECO:0000256" key="7">
    <source>
        <dbReference type="SAM" id="MobiDB-lite"/>
    </source>
</evidence>
<evidence type="ECO:0000313" key="10">
    <source>
        <dbReference type="Proteomes" id="UP000584642"/>
    </source>
</evidence>
<dbReference type="Gene3D" id="3.40.140.10">
    <property type="entry name" value="Cytidine Deaminase, domain 2"/>
    <property type="match status" value="1"/>
</dbReference>
<feature type="compositionally biased region" description="Basic residues" evidence="7">
    <location>
        <begin position="1"/>
        <end position="10"/>
    </location>
</feature>
<dbReference type="SUPFAM" id="SSF102712">
    <property type="entry name" value="JAB1/MPN domain"/>
    <property type="match status" value="1"/>
</dbReference>
<feature type="region of interest" description="Disordered" evidence="7">
    <location>
        <begin position="1"/>
        <end position="44"/>
    </location>
</feature>
<dbReference type="NCBIfam" id="NF000642">
    <property type="entry name" value="PRK00024.1"/>
    <property type="match status" value="1"/>
</dbReference>
<evidence type="ECO:0000313" key="9">
    <source>
        <dbReference type="EMBL" id="NYZ22383.1"/>
    </source>
</evidence>
<dbReference type="InterPro" id="IPR001405">
    <property type="entry name" value="UPF0758"/>
</dbReference>
<keyword evidence="1" id="KW-0645">Protease</keyword>
<dbReference type="InterPro" id="IPR037518">
    <property type="entry name" value="MPN"/>
</dbReference>
<evidence type="ECO:0000256" key="3">
    <source>
        <dbReference type="ARBA" id="ARBA00022801"/>
    </source>
</evidence>
<protein>
    <submittedName>
        <fullName evidence="9">DNA repair protein RadC</fullName>
    </submittedName>
</protein>
<evidence type="ECO:0000259" key="8">
    <source>
        <dbReference type="PROSITE" id="PS50249"/>
    </source>
</evidence>
<keyword evidence="2" id="KW-0479">Metal-binding</keyword>
<dbReference type="CDD" id="cd08071">
    <property type="entry name" value="MPN_DUF2466"/>
    <property type="match status" value="1"/>
</dbReference>
<dbReference type="PROSITE" id="PS50249">
    <property type="entry name" value="MPN"/>
    <property type="match status" value="1"/>
</dbReference>
<dbReference type="InterPro" id="IPR025657">
    <property type="entry name" value="RadC_JAB"/>
</dbReference>
<reference evidence="9 10" key="1">
    <citation type="submission" date="2020-05" db="EMBL/GenBank/DDBJ databases">
        <title>Azospirillum oleiclasticum sp. nov, a nitrogen-fixing and heavy crude oil-emulsifying bacterium isolated from the crude oil of Yumen Oilfield.</title>
        <authorList>
            <person name="Wu D."/>
            <person name="Cai M."/>
            <person name="Zhang X."/>
        </authorList>
    </citation>
    <scope>NUCLEOTIDE SEQUENCE [LARGE SCALE GENOMIC DNA]</scope>
    <source>
        <strain evidence="9 10">ROY-1-1-2</strain>
    </source>
</reference>
<dbReference type="Proteomes" id="UP000584642">
    <property type="component" value="Unassembled WGS sequence"/>
</dbReference>
<proteinExistence type="inferred from homology"/>
<sequence length="263" mass="28565">MAAAKPRKRAPKDLAEAPLPGLEALEPAAASSRGEESPHAGHRRRLQQRLLEGGPGALQDYELLELVLCNGILRRDVKPLAKELLATFGGLWQVFNAPTEKLRRVKVGAVSMDSDFAVASLRVVAAAATRAMKAEVMKKPVLSSWNALIDYLTVAMAHEPVEQFRLLFLDRKNALIADEVQQRGTIDHTPVYPREVVKRALELGASALILVHNHPSGDPTPSRADIDMTKEIGRAAQAVGVILHDHIIVGKGKHSSFKGMGLL</sequence>
<gene>
    <name evidence="9" type="primary">radC</name>
    <name evidence="9" type="ORF">HND93_21945</name>
</gene>
<dbReference type="InterPro" id="IPR046778">
    <property type="entry name" value="UPF0758_N"/>
</dbReference>
<evidence type="ECO:0000256" key="6">
    <source>
        <dbReference type="RuleBase" id="RU003797"/>
    </source>
</evidence>
<comment type="caution">
    <text evidence="9">The sequence shown here is derived from an EMBL/GenBank/DDBJ whole genome shotgun (WGS) entry which is preliminary data.</text>
</comment>